<dbReference type="InterPro" id="IPR013083">
    <property type="entry name" value="Znf_RING/FYVE/PHD"/>
</dbReference>
<dbReference type="GO" id="GO:0008270">
    <property type="term" value="F:zinc ion binding"/>
    <property type="evidence" value="ECO:0007669"/>
    <property type="project" value="UniProtKB-KW"/>
</dbReference>
<evidence type="ECO:0000256" key="2">
    <source>
        <dbReference type="ARBA" id="ARBA00022771"/>
    </source>
</evidence>
<dbReference type="SUPFAM" id="SSF57903">
    <property type="entry name" value="FYVE/PHD zinc finger"/>
    <property type="match status" value="1"/>
</dbReference>
<feature type="domain" description="Zinc finger PHD-type" evidence="5">
    <location>
        <begin position="119"/>
        <end position="168"/>
    </location>
</feature>
<name>A0A6J2S3M0_COTGO</name>
<evidence type="ECO:0000313" key="6">
    <source>
        <dbReference type="Proteomes" id="UP000504630"/>
    </source>
</evidence>
<evidence type="ECO:0000313" key="7">
    <source>
        <dbReference type="RefSeq" id="XP_029317221.1"/>
    </source>
</evidence>
<gene>
    <name evidence="7" type="primary">LOC115027841</name>
</gene>
<feature type="compositionally biased region" description="Basic and acidic residues" evidence="4">
    <location>
        <begin position="443"/>
        <end position="455"/>
    </location>
</feature>
<dbReference type="InterPro" id="IPR001965">
    <property type="entry name" value="Znf_PHD"/>
</dbReference>
<organism evidence="6 7">
    <name type="scientific">Cottoperca gobio</name>
    <name type="common">Frogmouth</name>
    <name type="synonym">Aphritis gobio</name>
    <dbReference type="NCBI Taxonomy" id="56716"/>
    <lineage>
        <taxon>Eukaryota</taxon>
        <taxon>Metazoa</taxon>
        <taxon>Chordata</taxon>
        <taxon>Craniata</taxon>
        <taxon>Vertebrata</taxon>
        <taxon>Euteleostomi</taxon>
        <taxon>Actinopterygii</taxon>
        <taxon>Neopterygii</taxon>
        <taxon>Teleostei</taxon>
        <taxon>Neoteleostei</taxon>
        <taxon>Acanthomorphata</taxon>
        <taxon>Eupercaria</taxon>
        <taxon>Perciformes</taxon>
        <taxon>Notothenioidei</taxon>
        <taxon>Bovichtidae</taxon>
        <taxon>Cottoperca</taxon>
    </lineage>
</organism>
<feature type="domain" description="Zinc finger PHD-type" evidence="5">
    <location>
        <begin position="175"/>
        <end position="226"/>
    </location>
</feature>
<evidence type="ECO:0000259" key="5">
    <source>
        <dbReference type="SMART" id="SM00249"/>
    </source>
</evidence>
<dbReference type="GeneID" id="115027841"/>
<dbReference type="KEGG" id="cgob:115027841"/>
<evidence type="ECO:0000256" key="3">
    <source>
        <dbReference type="ARBA" id="ARBA00022833"/>
    </source>
</evidence>
<dbReference type="AlphaFoldDB" id="A0A6J2S3M0"/>
<evidence type="ECO:0000256" key="1">
    <source>
        <dbReference type="ARBA" id="ARBA00022723"/>
    </source>
</evidence>
<proteinExistence type="predicted"/>
<accession>A0A6J2S3M0</accession>
<dbReference type="Proteomes" id="UP000504630">
    <property type="component" value="Chromosome 22"/>
</dbReference>
<dbReference type="InParanoid" id="A0A6J2S3M0"/>
<keyword evidence="3" id="KW-0862">Zinc</keyword>
<protein>
    <submittedName>
        <fullName evidence="7">Uncharacterized protein LOC115027841 isoform X1</fullName>
    </submittedName>
</protein>
<keyword evidence="6" id="KW-1185">Reference proteome</keyword>
<dbReference type="InterPro" id="IPR046496">
    <property type="entry name" value="DUF6589"/>
</dbReference>
<reference evidence="7" key="1">
    <citation type="submission" date="2025-08" db="UniProtKB">
        <authorList>
            <consortium name="RefSeq"/>
        </authorList>
    </citation>
    <scope>IDENTIFICATION</scope>
</reference>
<feature type="region of interest" description="Disordered" evidence="4">
    <location>
        <begin position="431"/>
        <end position="455"/>
    </location>
</feature>
<keyword evidence="2" id="KW-0863">Zinc-finger</keyword>
<keyword evidence="1" id="KW-0479">Metal-binding</keyword>
<evidence type="ECO:0000256" key="4">
    <source>
        <dbReference type="SAM" id="MobiDB-lite"/>
    </source>
</evidence>
<dbReference type="RefSeq" id="XP_029317221.1">
    <property type="nucleotide sequence ID" value="XM_029461361.1"/>
</dbReference>
<dbReference type="InterPro" id="IPR011011">
    <property type="entry name" value="Znf_FYVE_PHD"/>
</dbReference>
<dbReference type="SMART" id="SM00249">
    <property type="entry name" value="PHD"/>
    <property type="match status" value="2"/>
</dbReference>
<dbReference type="Pfam" id="PF20231">
    <property type="entry name" value="DUF6589"/>
    <property type="match status" value="1"/>
</dbReference>
<sequence length="455" mass="52318">MLLSEKSENDRGTLHHIVSKFHFKTFNNTAKDYFLNIWDFITFVTTAYVTLFAVTDCGLDSVDKRPSDYPSQVSAQMDWLSELAHRLVDLVWMPPRQEDINTAAAAAAGDGEKKKIFPFCYCREEKPGEQLVRCCSNLCPVILFHEGCARAQTQSDPHEDWFCGPDCSADGTYVYCHCKEQKGGQMVQCGLMDKCRRHEWYHRDCLTTAEQTRAQQTPWFCSESCSMAADGEEDFVLNYTRAVVWEGLYHMARRDAIQEGDGEAMTDFWRMDMVLLWSRQHLQLFSSSHQMITGMEGFYPERVRQDMKWNRVLNLQGTSGGNVSVDLLTELMINEFKGVIEFGKGSFTKQQVEQSAQLAGAQAKHLDRLFFTGGNPLNLSTYLSRLTSSSCSRTEDVSRFVDEFKKDELFGFKPGRKHQGFDKFSYQQRVKNPKKMGRSMRSLSEELDRRRDQIL</sequence>
<dbReference type="Gene3D" id="3.30.40.10">
    <property type="entry name" value="Zinc/RING finger domain, C3HC4 (zinc finger)"/>
    <property type="match status" value="2"/>
</dbReference>
<dbReference type="OrthoDB" id="10062821at2759"/>